<evidence type="ECO:0000256" key="12">
    <source>
        <dbReference type="HAMAP-Rule" id="MF_00300"/>
    </source>
</evidence>
<sequence length="367" mass="38850">MSANSFGTLLTVTTFGESHGPAIGCVIDGCPPGLELDAAEFAHDLQRRASGKSRHTSARREADEIEILSGVYEGRTTGTPIGLLIRNTDQRSKDYTDIARQFRPGHADYSYWQKYGIRDPRGGGRSSARETTMRVAAGVIAKKWLAQRYGVRVRGYLAQLGPVLPQGFAWDAVEDNAFFWPHAAQVPELERYMDALRKSGDSIGAKVTVVADGVPPGWGEPIYGKLDGELAAALMSINAVKGVEIGDGFAVVAQKGTEHRDLIAPDGFQSNHAGGVLGGIATGQPIVASLAFKPTSSLRLPGATVDVDGQTVDVITTGRHDPCVGIRATPIAEAMMALVLMDQALRHRAQCGDVGSVAPHIPGGGDG</sequence>
<evidence type="ECO:0000256" key="4">
    <source>
        <dbReference type="ARBA" id="ARBA00013036"/>
    </source>
</evidence>
<dbReference type="PIRSF" id="PIRSF001456">
    <property type="entry name" value="Chorismate_synth"/>
    <property type="match status" value="1"/>
</dbReference>
<dbReference type="RefSeq" id="WP_053836897.1">
    <property type="nucleotide sequence ID" value="NZ_CP076251.1"/>
</dbReference>
<dbReference type="NCBIfam" id="NF003793">
    <property type="entry name" value="PRK05382.1"/>
    <property type="match status" value="1"/>
</dbReference>
<dbReference type="NCBIfam" id="TIGR00033">
    <property type="entry name" value="aroC"/>
    <property type="match status" value="1"/>
</dbReference>
<dbReference type="GO" id="GO:0010181">
    <property type="term" value="F:FMN binding"/>
    <property type="evidence" value="ECO:0007669"/>
    <property type="project" value="TreeGrafter"/>
</dbReference>
<evidence type="ECO:0000313" key="14">
    <source>
        <dbReference type="EMBL" id="CTP82901.1"/>
    </source>
</evidence>
<keyword evidence="7 12" id="KW-0288">FMN</keyword>
<accession>A0A0K2ZCC8</accession>
<dbReference type="FunFam" id="3.60.150.10:FF:000001">
    <property type="entry name" value="Chorismate synthase"/>
    <property type="match status" value="1"/>
</dbReference>
<keyword evidence="11 12" id="KW-0456">Lyase</keyword>
<protein>
    <recommendedName>
        <fullName evidence="4 12">Chorismate synthase</fullName>
        <shortName evidence="12">CS</shortName>
        <ecNumber evidence="4 12">4.2.3.5</ecNumber>
    </recommendedName>
    <alternativeName>
        <fullName evidence="12">5-enolpyruvylshikimate-3-phosphate phospholyase</fullName>
    </alternativeName>
</protein>
<dbReference type="PROSITE" id="PS00788">
    <property type="entry name" value="CHORISMATE_SYNTHASE_2"/>
    <property type="match status" value="1"/>
</dbReference>
<dbReference type="InterPro" id="IPR000453">
    <property type="entry name" value="Chorismate_synth"/>
</dbReference>
<reference evidence="14 15" key="1">
    <citation type="submission" date="2015-07" db="EMBL/GenBank/DDBJ databases">
        <authorList>
            <person name="Noorani M."/>
        </authorList>
    </citation>
    <scope>NUCLEOTIDE SEQUENCE [LARGE SCALE GENOMIC DNA]</scope>
    <source>
        <strain evidence="14">LMG730</strain>
    </source>
</reference>
<dbReference type="HAMAP" id="MF_00300">
    <property type="entry name" value="Chorismate_synth"/>
    <property type="match status" value="1"/>
</dbReference>
<evidence type="ECO:0000256" key="1">
    <source>
        <dbReference type="ARBA" id="ARBA00005044"/>
    </source>
</evidence>
<evidence type="ECO:0000256" key="6">
    <source>
        <dbReference type="ARBA" id="ARBA00022630"/>
    </source>
</evidence>
<evidence type="ECO:0000256" key="5">
    <source>
        <dbReference type="ARBA" id="ARBA00022605"/>
    </source>
</evidence>
<dbReference type="Proteomes" id="UP000045978">
    <property type="component" value="Unassembled WGS sequence"/>
</dbReference>
<dbReference type="EMBL" id="CXOJ01000004">
    <property type="protein sequence ID" value="CTP82901.1"/>
    <property type="molecule type" value="Genomic_DNA"/>
</dbReference>
<keyword evidence="10 12" id="KW-0057">Aromatic amino acid biosynthesis</keyword>
<dbReference type="SUPFAM" id="SSF103263">
    <property type="entry name" value="Chorismate synthase, AroC"/>
    <property type="match status" value="1"/>
</dbReference>
<keyword evidence="8 12" id="KW-0274">FAD</keyword>
<dbReference type="InterPro" id="IPR020541">
    <property type="entry name" value="Chorismate_synthase_CS"/>
</dbReference>
<evidence type="ECO:0000256" key="8">
    <source>
        <dbReference type="ARBA" id="ARBA00022827"/>
    </source>
</evidence>
<feature type="binding site" evidence="12">
    <location>
        <position position="54"/>
    </location>
    <ligand>
        <name>NADP(+)</name>
        <dbReference type="ChEBI" id="CHEBI:58349"/>
    </ligand>
</feature>
<evidence type="ECO:0000256" key="10">
    <source>
        <dbReference type="ARBA" id="ARBA00023141"/>
    </source>
</evidence>
<dbReference type="PANTHER" id="PTHR21085:SF0">
    <property type="entry name" value="CHORISMATE SYNTHASE"/>
    <property type="match status" value="1"/>
</dbReference>
<feature type="binding site" evidence="12">
    <location>
        <begin position="238"/>
        <end position="239"/>
    </location>
    <ligand>
        <name>FMN</name>
        <dbReference type="ChEBI" id="CHEBI:58210"/>
    </ligand>
</feature>
<evidence type="ECO:0000256" key="3">
    <source>
        <dbReference type="ARBA" id="ARBA00011881"/>
    </source>
</evidence>
<dbReference type="Pfam" id="PF01264">
    <property type="entry name" value="Chorismate_synt"/>
    <property type="match status" value="1"/>
</dbReference>
<dbReference type="CDD" id="cd07304">
    <property type="entry name" value="Chorismate_synthase"/>
    <property type="match status" value="1"/>
</dbReference>
<feature type="binding site" evidence="12">
    <location>
        <position position="319"/>
    </location>
    <ligand>
        <name>FMN</name>
        <dbReference type="ChEBI" id="CHEBI:58210"/>
    </ligand>
</feature>
<dbReference type="InterPro" id="IPR035904">
    <property type="entry name" value="Chorismate_synth_AroC_sf"/>
</dbReference>
<comment type="function">
    <text evidence="12">Catalyzes the anti-1,4-elimination of the C-3 phosphate and the C-6 proR hydrogen from 5-enolpyruvylshikimate-3-phosphate (EPSP) to yield chorismate, which is the branch point compound that serves as the starting substrate for the three terminal pathways of aromatic amino acid biosynthesis. This reaction introduces a second double bond into the aromatic ring system.</text>
</comment>
<comment type="pathway">
    <text evidence="1 12 13">Metabolic intermediate biosynthesis; chorismate biosynthesis; chorismate from D-erythrose 4-phosphate and phosphoenolpyruvate: step 7/7.</text>
</comment>
<dbReference type="AlphaFoldDB" id="A0A0K2ZCC8"/>
<evidence type="ECO:0000256" key="2">
    <source>
        <dbReference type="ARBA" id="ARBA00008014"/>
    </source>
</evidence>
<comment type="catalytic activity">
    <reaction evidence="12 13">
        <text>5-O-(1-carboxyvinyl)-3-phosphoshikimate = chorismate + phosphate</text>
        <dbReference type="Rhea" id="RHEA:21020"/>
        <dbReference type="ChEBI" id="CHEBI:29748"/>
        <dbReference type="ChEBI" id="CHEBI:43474"/>
        <dbReference type="ChEBI" id="CHEBI:57701"/>
        <dbReference type="EC" id="4.2.3.5"/>
    </reaction>
</comment>
<evidence type="ECO:0000256" key="7">
    <source>
        <dbReference type="ARBA" id="ARBA00022643"/>
    </source>
</evidence>
<comment type="subunit">
    <text evidence="3 12">Homotetramer.</text>
</comment>
<feature type="binding site" evidence="12">
    <location>
        <position position="278"/>
    </location>
    <ligand>
        <name>FMN</name>
        <dbReference type="ChEBI" id="CHEBI:58210"/>
    </ligand>
</feature>
<dbReference type="EC" id="4.2.3.5" evidence="4 12"/>
<keyword evidence="9 12" id="KW-0521">NADP</keyword>
<dbReference type="Gene3D" id="3.60.150.10">
    <property type="entry name" value="Chorismate synthase AroC"/>
    <property type="match status" value="1"/>
</dbReference>
<comment type="similarity">
    <text evidence="2 12 13">Belongs to the chorismate synthase family.</text>
</comment>
<organism evidence="14 15">
    <name type="scientific">Xanthomonas graminis pv. phlei</name>
    <dbReference type="NCBI Taxonomy" id="487906"/>
    <lineage>
        <taxon>Bacteria</taxon>
        <taxon>Pseudomonadati</taxon>
        <taxon>Pseudomonadota</taxon>
        <taxon>Gammaproteobacteria</taxon>
        <taxon>Lysobacterales</taxon>
        <taxon>Lysobacteraceae</taxon>
        <taxon>Xanthomonas</taxon>
        <taxon>Xanthomonas translucens group</taxon>
        <taxon>Xanthomonas graminis</taxon>
    </lineage>
</organism>
<dbReference type="UniPathway" id="UPA00053">
    <property type="reaction ID" value="UER00090"/>
</dbReference>
<dbReference type="PROSITE" id="PS00789">
    <property type="entry name" value="CHORISMATE_SYNTHASE_3"/>
    <property type="match status" value="1"/>
</dbReference>
<feature type="binding site" evidence="12">
    <location>
        <position position="48"/>
    </location>
    <ligand>
        <name>NADP(+)</name>
        <dbReference type="ChEBI" id="CHEBI:58349"/>
    </ligand>
</feature>
<comment type="cofactor">
    <cofactor evidence="12 13">
        <name>FMNH2</name>
        <dbReference type="ChEBI" id="CHEBI:57618"/>
    </cofactor>
    <text evidence="12 13">Reduced FMN (FMNH(2)).</text>
</comment>
<dbReference type="GO" id="GO:0009073">
    <property type="term" value="P:aromatic amino acid family biosynthetic process"/>
    <property type="evidence" value="ECO:0007669"/>
    <property type="project" value="UniProtKB-KW"/>
</dbReference>
<feature type="binding site" evidence="12">
    <location>
        <begin position="125"/>
        <end position="127"/>
    </location>
    <ligand>
        <name>FMN</name>
        <dbReference type="ChEBI" id="CHEBI:58210"/>
    </ligand>
</feature>
<evidence type="ECO:0000256" key="9">
    <source>
        <dbReference type="ARBA" id="ARBA00022857"/>
    </source>
</evidence>
<dbReference type="GO" id="GO:0004107">
    <property type="term" value="F:chorismate synthase activity"/>
    <property type="evidence" value="ECO:0007669"/>
    <property type="project" value="UniProtKB-UniRule"/>
</dbReference>
<dbReference type="GO" id="GO:0005829">
    <property type="term" value="C:cytosol"/>
    <property type="evidence" value="ECO:0007669"/>
    <property type="project" value="TreeGrafter"/>
</dbReference>
<feature type="binding site" evidence="12">
    <location>
        <begin position="293"/>
        <end position="297"/>
    </location>
    <ligand>
        <name>FMN</name>
        <dbReference type="ChEBI" id="CHEBI:58210"/>
    </ligand>
</feature>
<keyword evidence="6 12" id="KW-0285">Flavoprotein</keyword>
<evidence type="ECO:0000256" key="13">
    <source>
        <dbReference type="RuleBase" id="RU000605"/>
    </source>
</evidence>
<proteinExistence type="inferred from homology"/>
<dbReference type="PROSITE" id="PS00787">
    <property type="entry name" value="CHORISMATE_SYNTHASE_1"/>
    <property type="match status" value="1"/>
</dbReference>
<keyword evidence="5 12" id="KW-0028">Amino-acid biosynthesis</keyword>
<gene>
    <name evidence="12 14" type="primary">aroC</name>
    <name evidence="14" type="ORF">XTPLMG730_0252</name>
</gene>
<name>A0A0K2ZCC8_9XANT</name>
<dbReference type="PANTHER" id="PTHR21085">
    <property type="entry name" value="CHORISMATE SYNTHASE"/>
    <property type="match status" value="1"/>
</dbReference>
<dbReference type="GO" id="GO:0008652">
    <property type="term" value="P:amino acid biosynthetic process"/>
    <property type="evidence" value="ECO:0007669"/>
    <property type="project" value="UniProtKB-KW"/>
</dbReference>
<evidence type="ECO:0000313" key="15">
    <source>
        <dbReference type="Proteomes" id="UP000045978"/>
    </source>
</evidence>
<evidence type="ECO:0000256" key="11">
    <source>
        <dbReference type="ARBA" id="ARBA00023239"/>
    </source>
</evidence>
<dbReference type="GO" id="GO:0009423">
    <property type="term" value="P:chorismate biosynthetic process"/>
    <property type="evidence" value="ECO:0007669"/>
    <property type="project" value="UniProtKB-UniRule"/>
</dbReference>